<keyword evidence="7" id="KW-0653">Protein transport</keyword>
<dbReference type="GO" id="GO:0015031">
    <property type="term" value="P:protein transport"/>
    <property type="evidence" value="ECO:0007669"/>
    <property type="project" value="UniProtKB-KW"/>
</dbReference>
<dbReference type="STRING" id="1810504.PG2T_03445"/>
<gene>
    <name evidence="11" type="ORF">PG2T_03445</name>
</gene>
<sequence>MEVTQPRFDAAYLNNPAPPYPPLSRRLGEQGRVLMRVYVDPNGTPTQVELRQSSGSQRLDTAAETAVRRWRFVPARRGSDAVGAWVLVPISFNLRNS</sequence>
<evidence type="ECO:0000256" key="2">
    <source>
        <dbReference type="ARBA" id="ARBA00006555"/>
    </source>
</evidence>
<keyword evidence="5" id="KW-0997">Cell inner membrane</keyword>
<keyword evidence="8" id="KW-1133">Transmembrane helix</keyword>
<evidence type="ECO:0000259" key="10">
    <source>
        <dbReference type="PROSITE" id="PS52015"/>
    </source>
</evidence>
<dbReference type="GO" id="GO:0031992">
    <property type="term" value="F:energy transducer activity"/>
    <property type="evidence" value="ECO:0007669"/>
    <property type="project" value="TreeGrafter"/>
</dbReference>
<feature type="domain" description="TonB C-terminal" evidence="10">
    <location>
        <begin position="5"/>
        <end position="97"/>
    </location>
</feature>
<keyword evidence="3" id="KW-0813">Transport</keyword>
<reference evidence="12" key="1">
    <citation type="submission" date="2016-03" db="EMBL/GenBank/DDBJ databases">
        <title>Complete genome sequence of Solimmundus cernigliae, representing a novel lineage of polycyclic aromatic hydrocarbon degraders within the Gammaproteobacteria.</title>
        <authorList>
            <person name="Singleton D.R."/>
            <person name="Dickey A.N."/>
            <person name="Scholl E.H."/>
            <person name="Wright F.A."/>
            <person name="Aitken M.D."/>
        </authorList>
    </citation>
    <scope>NUCLEOTIDE SEQUENCE [LARGE SCALE GENOMIC DNA]</scope>
    <source>
        <strain evidence="12">TR3.2</strain>
    </source>
</reference>
<dbReference type="SUPFAM" id="SSF74653">
    <property type="entry name" value="TolA/TonB C-terminal domain"/>
    <property type="match status" value="1"/>
</dbReference>
<evidence type="ECO:0000313" key="11">
    <source>
        <dbReference type="EMBL" id="ANX03335.1"/>
    </source>
</evidence>
<name>A0A1B1YRD6_9GAMM</name>
<evidence type="ECO:0000256" key="6">
    <source>
        <dbReference type="ARBA" id="ARBA00022692"/>
    </source>
</evidence>
<evidence type="ECO:0000256" key="9">
    <source>
        <dbReference type="ARBA" id="ARBA00023136"/>
    </source>
</evidence>
<dbReference type="PROSITE" id="PS52015">
    <property type="entry name" value="TONB_CTD"/>
    <property type="match status" value="1"/>
</dbReference>
<dbReference type="PANTHER" id="PTHR33446">
    <property type="entry name" value="PROTEIN TONB-RELATED"/>
    <property type="match status" value="1"/>
</dbReference>
<dbReference type="KEGG" id="gbi:PG2T_03445"/>
<dbReference type="Gene3D" id="3.30.1150.10">
    <property type="match status" value="1"/>
</dbReference>
<keyword evidence="9" id="KW-0472">Membrane</keyword>
<evidence type="ECO:0000313" key="12">
    <source>
        <dbReference type="Proteomes" id="UP000092952"/>
    </source>
</evidence>
<dbReference type="InterPro" id="IPR037682">
    <property type="entry name" value="TonB_C"/>
</dbReference>
<dbReference type="InterPro" id="IPR051045">
    <property type="entry name" value="TonB-dependent_transducer"/>
</dbReference>
<comment type="subcellular location">
    <subcellularLocation>
        <location evidence="1">Cell inner membrane</location>
        <topology evidence="1">Single-pass membrane protein</topology>
        <orientation evidence="1">Periplasmic side</orientation>
    </subcellularLocation>
</comment>
<dbReference type="GO" id="GO:0098797">
    <property type="term" value="C:plasma membrane protein complex"/>
    <property type="evidence" value="ECO:0007669"/>
    <property type="project" value="TreeGrafter"/>
</dbReference>
<organism evidence="11 12">
    <name type="scientific">Immundisolibacter cernigliae</name>
    <dbReference type="NCBI Taxonomy" id="1810504"/>
    <lineage>
        <taxon>Bacteria</taxon>
        <taxon>Pseudomonadati</taxon>
        <taxon>Pseudomonadota</taxon>
        <taxon>Gammaproteobacteria</taxon>
        <taxon>Immundisolibacterales</taxon>
        <taxon>Immundisolibacteraceae</taxon>
        <taxon>Immundisolibacter</taxon>
    </lineage>
</organism>
<evidence type="ECO:0000256" key="5">
    <source>
        <dbReference type="ARBA" id="ARBA00022519"/>
    </source>
</evidence>
<evidence type="ECO:0000256" key="1">
    <source>
        <dbReference type="ARBA" id="ARBA00004383"/>
    </source>
</evidence>
<evidence type="ECO:0000256" key="8">
    <source>
        <dbReference type="ARBA" id="ARBA00022989"/>
    </source>
</evidence>
<dbReference type="Proteomes" id="UP000092952">
    <property type="component" value="Chromosome"/>
</dbReference>
<dbReference type="AlphaFoldDB" id="A0A1B1YRD6"/>
<comment type="similarity">
    <text evidence="2">Belongs to the TonB family.</text>
</comment>
<keyword evidence="12" id="KW-1185">Reference proteome</keyword>
<evidence type="ECO:0000256" key="4">
    <source>
        <dbReference type="ARBA" id="ARBA00022475"/>
    </source>
</evidence>
<dbReference type="InterPro" id="IPR006260">
    <property type="entry name" value="TonB/TolA_C"/>
</dbReference>
<dbReference type="InParanoid" id="A0A1B1YRD6"/>
<dbReference type="RefSeq" id="WP_158513137.1">
    <property type="nucleotide sequence ID" value="NZ_CP014671.1"/>
</dbReference>
<dbReference type="PANTHER" id="PTHR33446:SF2">
    <property type="entry name" value="PROTEIN TONB"/>
    <property type="match status" value="1"/>
</dbReference>
<dbReference type="GO" id="GO:0055085">
    <property type="term" value="P:transmembrane transport"/>
    <property type="evidence" value="ECO:0007669"/>
    <property type="project" value="InterPro"/>
</dbReference>
<evidence type="ECO:0000256" key="3">
    <source>
        <dbReference type="ARBA" id="ARBA00022448"/>
    </source>
</evidence>
<protein>
    <recommendedName>
        <fullName evidence="10">TonB C-terminal domain-containing protein</fullName>
    </recommendedName>
</protein>
<keyword evidence="6" id="KW-0812">Transmembrane</keyword>
<dbReference type="Pfam" id="PF03544">
    <property type="entry name" value="TonB_C"/>
    <property type="match status" value="1"/>
</dbReference>
<dbReference type="EMBL" id="CP014671">
    <property type="protein sequence ID" value="ANX03335.1"/>
    <property type="molecule type" value="Genomic_DNA"/>
</dbReference>
<dbReference type="NCBIfam" id="TIGR01352">
    <property type="entry name" value="tonB_Cterm"/>
    <property type="match status" value="1"/>
</dbReference>
<evidence type="ECO:0000256" key="7">
    <source>
        <dbReference type="ARBA" id="ARBA00022927"/>
    </source>
</evidence>
<accession>A0A1B1YRD6</accession>
<keyword evidence="4" id="KW-1003">Cell membrane</keyword>
<dbReference type="OrthoDB" id="9792439at2"/>
<proteinExistence type="inferred from homology"/>